<dbReference type="PANTHER" id="PTHR19848:SF8">
    <property type="entry name" value="F-BOX AND WD REPEAT DOMAIN CONTAINING 7"/>
    <property type="match status" value="1"/>
</dbReference>
<feature type="repeat" description="WD" evidence="4">
    <location>
        <begin position="537"/>
        <end position="576"/>
    </location>
</feature>
<keyword evidence="3" id="KW-0677">Repeat</keyword>
<feature type="region of interest" description="Disordered" evidence="5">
    <location>
        <begin position="685"/>
        <end position="708"/>
    </location>
</feature>
<dbReference type="InterPro" id="IPR036322">
    <property type="entry name" value="WD40_repeat_dom_sf"/>
</dbReference>
<dbReference type="Proteomes" id="UP001281003">
    <property type="component" value="Unassembled WGS sequence"/>
</dbReference>
<dbReference type="PRINTS" id="PR00320">
    <property type="entry name" value="GPROTEINBRPT"/>
</dbReference>
<dbReference type="Pfam" id="PF00400">
    <property type="entry name" value="WD40"/>
    <property type="match status" value="5"/>
</dbReference>
<evidence type="ECO:0000259" key="6">
    <source>
        <dbReference type="PROSITE" id="PS50181"/>
    </source>
</evidence>
<sequence>MAGFPPPHNHNHIQPDEGYSEDPLNPQANSSCLKSRDTSPCAYPSSRQASDIPPWLIQHISGLSMENKTELAMAILNDLPTSVISQIVETQLYPRLYIDFVRYLPAEICLKILGYLDPISLINVARACRVWYELAMDRKLWQHLYYMEGFKALMDEIRAAEEKMNQTPIPTPSHLEQYRPDEDGHVHKRRAISKDSPPMLPADEDTKMALGDEPSDVDMAGSSIFGRGGGSKRTSGHSDLNGRGRRTDKGKGRALSPPPVQSSAVARYRESMSHKMPIQHGTLQKTTMWWWDANDRRYKIDWKYLYTMRRRLEHNWEQGKYTNFQLPHPDYPDEGHRECIYSIQYNPQFLVSGSRDLTIKVWDMKSRRCLRTLKGHRRSVLCLQFDSSPEEDIIVSGSSDSDVIIWRFSTGEIIEVLKNAHQESVLNVKFDKRILVTCSKDKSIKVFNRKPLRPGDLGYPINGAVDPVPTTVNVGYSIPPNLEDVPVIVPWTQIGHLTGHSAAVNAVQIYEREIVSASGDRYIKVWDWPTGEVTRTIIGHHKGIACVQYDGRRIVSGSSDNEVKIFDCQTGLEVTTLKGHTALVRTVQAGFGDHPYSAEEDLEKAKKVDAEYYRAVEAGEIDENDNQRTRRKTNAGSSKPEHICATGAKLPPGGGGGRFGRIVSGSYDTTIIIWRRDAEGVWRPQHHLKHEQAAEAASRRDDGPPDVPGRISLHPTMRSGLIAASMPPPPHPHSAVGSSRTASAPPGPQAGRTPEILDAATLLEYEQMIHNAVQNGPTAFRQLLYTHPQIIPLRAIVERALNRQSDQNLRNEMRRAWSGAHIQNQWNNGRTRNPNAVAASVADAAASSSAMAGTATATAAAAALAAGAAAGQPVVPQASLPPQVPVVGQVEGLAGLAQQPGHLPPAPPMAGGRHHPHIPAAPAEENAPRVFKLQYDARRIICCSQTSFIVGWDFCNGDKELEEASRFFDTVQ</sequence>
<keyword evidence="2 4" id="KW-0853">WD repeat</keyword>
<comment type="caution">
    <text evidence="7">The sequence shown here is derived from an EMBL/GenBank/DDBJ whole genome shotgun (WGS) entry which is preliminary data.</text>
</comment>
<feature type="region of interest" description="Disordered" evidence="5">
    <location>
        <begin position="903"/>
        <end position="923"/>
    </location>
</feature>
<dbReference type="PROSITE" id="PS50082">
    <property type="entry name" value="WD_REPEATS_2"/>
    <property type="match status" value="4"/>
</dbReference>
<dbReference type="PANTHER" id="PTHR19848">
    <property type="entry name" value="WD40 REPEAT PROTEIN"/>
    <property type="match status" value="1"/>
</dbReference>
<gene>
    <name evidence="7" type="ORF">B0T20DRAFT_77020</name>
</gene>
<feature type="compositionally biased region" description="Basic and acidic residues" evidence="5">
    <location>
        <begin position="176"/>
        <end position="185"/>
    </location>
</feature>
<evidence type="ECO:0000256" key="4">
    <source>
        <dbReference type="PROSITE-ProRule" id="PRU00221"/>
    </source>
</evidence>
<feature type="region of interest" description="Disordered" evidence="5">
    <location>
        <begin position="166"/>
        <end position="263"/>
    </location>
</feature>
<dbReference type="PROSITE" id="PS00678">
    <property type="entry name" value="WD_REPEATS_1"/>
    <property type="match status" value="1"/>
</dbReference>
<dbReference type="InterPro" id="IPR001680">
    <property type="entry name" value="WD40_rpt"/>
</dbReference>
<proteinExistence type="inferred from homology"/>
<dbReference type="SMART" id="SM00256">
    <property type="entry name" value="FBOX"/>
    <property type="match status" value="1"/>
</dbReference>
<dbReference type="InterPro" id="IPR020472">
    <property type="entry name" value="WD40_PAC1"/>
</dbReference>
<feature type="repeat" description="WD" evidence="4">
    <location>
        <begin position="373"/>
        <end position="416"/>
    </location>
</feature>
<dbReference type="Pfam" id="PF12937">
    <property type="entry name" value="F-box-like"/>
    <property type="match status" value="1"/>
</dbReference>
<evidence type="ECO:0000256" key="2">
    <source>
        <dbReference type="ARBA" id="ARBA00022574"/>
    </source>
</evidence>
<feature type="repeat" description="WD" evidence="4">
    <location>
        <begin position="497"/>
        <end position="536"/>
    </location>
</feature>
<comment type="similarity">
    <text evidence="1">Belongs to the WD repeat MET30/SCONB/SCON-2 family.</text>
</comment>
<evidence type="ECO:0000313" key="8">
    <source>
        <dbReference type="Proteomes" id="UP001281003"/>
    </source>
</evidence>
<evidence type="ECO:0000256" key="5">
    <source>
        <dbReference type="SAM" id="MobiDB-lite"/>
    </source>
</evidence>
<feature type="repeat" description="WD" evidence="4">
    <location>
        <begin position="333"/>
        <end position="372"/>
    </location>
</feature>
<feature type="compositionally biased region" description="Basic and acidic residues" evidence="5">
    <location>
        <begin position="690"/>
        <end position="703"/>
    </location>
</feature>
<evidence type="ECO:0000313" key="7">
    <source>
        <dbReference type="EMBL" id="KAK3391339.1"/>
    </source>
</evidence>
<keyword evidence="8" id="KW-1185">Reference proteome</keyword>
<reference evidence="7" key="2">
    <citation type="submission" date="2023-07" db="EMBL/GenBank/DDBJ databases">
        <authorList>
            <consortium name="Lawrence Berkeley National Laboratory"/>
            <person name="Haridas S."/>
            <person name="Hensen N."/>
            <person name="Bonometti L."/>
            <person name="Westerberg I."/>
            <person name="Brannstrom I.O."/>
            <person name="Guillou S."/>
            <person name="Cros-Aarteil S."/>
            <person name="Calhoun S."/>
            <person name="Kuo A."/>
            <person name="Mondo S."/>
            <person name="Pangilinan J."/>
            <person name="Riley R."/>
            <person name="LaButti K."/>
            <person name="Andreopoulos B."/>
            <person name="Lipzen A."/>
            <person name="Chen C."/>
            <person name="Yanf M."/>
            <person name="Daum C."/>
            <person name="Ng V."/>
            <person name="Clum A."/>
            <person name="Steindorff A."/>
            <person name="Ohm R."/>
            <person name="Martin F."/>
            <person name="Silar P."/>
            <person name="Natvig D."/>
            <person name="Lalanne C."/>
            <person name="Gautier V."/>
            <person name="Ament-velasquez S.L."/>
            <person name="Kruys A."/>
            <person name="Hutchinson M.I."/>
            <person name="Powell A.J."/>
            <person name="Barry K."/>
            <person name="Miller A.N."/>
            <person name="Grigoriev I.V."/>
            <person name="Debuchy R."/>
            <person name="Gladieux P."/>
            <person name="Thoren M.H."/>
            <person name="Johannesson H."/>
        </authorList>
    </citation>
    <scope>NUCLEOTIDE SEQUENCE</scope>
    <source>
        <strain evidence="7">FGSC 1904</strain>
    </source>
</reference>
<dbReference type="SUPFAM" id="SSF81383">
    <property type="entry name" value="F-box domain"/>
    <property type="match status" value="1"/>
</dbReference>
<dbReference type="CDD" id="cd00200">
    <property type="entry name" value="WD40"/>
    <property type="match status" value="1"/>
</dbReference>
<dbReference type="SUPFAM" id="SSF50978">
    <property type="entry name" value="WD40 repeat-like"/>
    <property type="match status" value="1"/>
</dbReference>
<dbReference type="PROSITE" id="PS50294">
    <property type="entry name" value="WD_REPEATS_REGION"/>
    <property type="match status" value="3"/>
</dbReference>
<dbReference type="InterPro" id="IPR001810">
    <property type="entry name" value="F-box_dom"/>
</dbReference>
<dbReference type="Gene3D" id="1.20.1280.50">
    <property type="match status" value="1"/>
</dbReference>
<accession>A0AAE0P162</accession>
<dbReference type="InterPro" id="IPR036047">
    <property type="entry name" value="F-box-like_dom_sf"/>
</dbReference>
<dbReference type="EMBL" id="JAUTDP010000013">
    <property type="protein sequence ID" value="KAK3391339.1"/>
    <property type="molecule type" value="Genomic_DNA"/>
</dbReference>
<feature type="region of interest" description="Disordered" evidence="5">
    <location>
        <begin position="721"/>
        <end position="753"/>
    </location>
</feature>
<dbReference type="PROSITE" id="PS50181">
    <property type="entry name" value="FBOX"/>
    <property type="match status" value="1"/>
</dbReference>
<organism evidence="7 8">
    <name type="scientific">Sordaria brevicollis</name>
    <dbReference type="NCBI Taxonomy" id="83679"/>
    <lineage>
        <taxon>Eukaryota</taxon>
        <taxon>Fungi</taxon>
        <taxon>Dikarya</taxon>
        <taxon>Ascomycota</taxon>
        <taxon>Pezizomycotina</taxon>
        <taxon>Sordariomycetes</taxon>
        <taxon>Sordariomycetidae</taxon>
        <taxon>Sordariales</taxon>
        <taxon>Sordariaceae</taxon>
        <taxon>Sordaria</taxon>
    </lineage>
</organism>
<evidence type="ECO:0000256" key="1">
    <source>
        <dbReference type="ARBA" id="ARBA00007968"/>
    </source>
</evidence>
<dbReference type="InterPro" id="IPR015943">
    <property type="entry name" value="WD40/YVTN_repeat-like_dom_sf"/>
</dbReference>
<feature type="region of interest" description="Disordered" evidence="5">
    <location>
        <begin position="621"/>
        <end position="651"/>
    </location>
</feature>
<dbReference type="Gene3D" id="2.130.10.10">
    <property type="entry name" value="YVTN repeat-like/Quinoprotein amine dehydrogenase"/>
    <property type="match status" value="2"/>
</dbReference>
<reference evidence="7" key="1">
    <citation type="journal article" date="2023" name="Mol. Phylogenet. Evol.">
        <title>Genome-scale phylogeny and comparative genomics of the fungal order Sordariales.</title>
        <authorList>
            <person name="Hensen N."/>
            <person name="Bonometti L."/>
            <person name="Westerberg I."/>
            <person name="Brannstrom I.O."/>
            <person name="Guillou S."/>
            <person name="Cros-Aarteil S."/>
            <person name="Calhoun S."/>
            <person name="Haridas S."/>
            <person name="Kuo A."/>
            <person name="Mondo S."/>
            <person name="Pangilinan J."/>
            <person name="Riley R."/>
            <person name="LaButti K."/>
            <person name="Andreopoulos B."/>
            <person name="Lipzen A."/>
            <person name="Chen C."/>
            <person name="Yan M."/>
            <person name="Daum C."/>
            <person name="Ng V."/>
            <person name="Clum A."/>
            <person name="Steindorff A."/>
            <person name="Ohm R.A."/>
            <person name="Martin F."/>
            <person name="Silar P."/>
            <person name="Natvig D.O."/>
            <person name="Lalanne C."/>
            <person name="Gautier V."/>
            <person name="Ament-Velasquez S.L."/>
            <person name="Kruys A."/>
            <person name="Hutchinson M.I."/>
            <person name="Powell A.J."/>
            <person name="Barry K."/>
            <person name="Miller A.N."/>
            <person name="Grigoriev I.V."/>
            <person name="Debuchy R."/>
            <person name="Gladieux P."/>
            <person name="Hiltunen Thoren M."/>
            <person name="Johannesson H."/>
        </authorList>
    </citation>
    <scope>NUCLEOTIDE SEQUENCE</scope>
    <source>
        <strain evidence="7">FGSC 1904</strain>
    </source>
</reference>
<dbReference type="AlphaFoldDB" id="A0AAE0P162"/>
<feature type="region of interest" description="Disordered" evidence="5">
    <location>
        <begin position="1"/>
        <end position="47"/>
    </location>
</feature>
<dbReference type="SMART" id="SM00320">
    <property type="entry name" value="WD40"/>
    <property type="match status" value="6"/>
</dbReference>
<dbReference type="InterPro" id="IPR019775">
    <property type="entry name" value="WD40_repeat_CS"/>
</dbReference>
<evidence type="ECO:0000256" key="3">
    <source>
        <dbReference type="ARBA" id="ARBA00022737"/>
    </source>
</evidence>
<protein>
    <submittedName>
        <fullName evidence="7">F-box/WD-40 repeat-containing protein</fullName>
    </submittedName>
</protein>
<feature type="compositionally biased region" description="Basic and acidic residues" evidence="5">
    <location>
        <begin position="240"/>
        <end position="251"/>
    </location>
</feature>
<feature type="domain" description="F-box" evidence="6">
    <location>
        <begin position="98"/>
        <end position="144"/>
    </location>
</feature>
<name>A0AAE0P162_SORBR</name>